<accession>A0A9C7GA99</accession>
<proteinExistence type="predicted"/>
<evidence type="ECO:0000313" key="2">
    <source>
        <dbReference type="Proteomes" id="UP000789845"/>
    </source>
</evidence>
<dbReference type="GO" id="GO:0030420">
    <property type="term" value="P:establishment of competence for transformation"/>
    <property type="evidence" value="ECO:0007669"/>
    <property type="project" value="InterPro"/>
</dbReference>
<dbReference type="Pfam" id="PF06338">
    <property type="entry name" value="ComK"/>
    <property type="match status" value="1"/>
</dbReference>
<comment type="caution">
    <text evidence="1">The sequence shown here is derived from an EMBL/GenBank/DDBJ whole genome shotgun (WGS) entry which is preliminary data.</text>
</comment>
<protein>
    <recommendedName>
        <fullName evidence="3">Competence protein</fullName>
    </recommendedName>
</protein>
<gene>
    <name evidence="1" type="ORF">NEOCIP111885_02224</name>
</gene>
<name>A0A9C7GA99_9BACI</name>
<sequence>MIRLFTVNYYIINLQMVLMMGEYNHYGKLCTRIMELDKTFLVDKEPLAVLNDTINYIDFDLKGAQPETKLIKENVNICPILGNPLHSICAFPSQAYKSDDTIWFNPIHIVKTSAHGRHTLVDLSNGYSIEVHSRLSSFNQKWQNAQFLRRMTTKREKSPFTLIVDQKKKNLLKKDSSGRYNFEIFLRK</sequence>
<organism evidence="1 2">
    <name type="scientific">Pseudoneobacillus rhizosphaerae</name>
    <dbReference type="NCBI Taxonomy" id="2880968"/>
    <lineage>
        <taxon>Bacteria</taxon>
        <taxon>Bacillati</taxon>
        <taxon>Bacillota</taxon>
        <taxon>Bacilli</taxon>
        <taxon>Bacillales</taxon>
        <taxon>Bacillaceae</taxon>
        <taxon>Pseudoneobacillus</taxon>
    </lineage>
</organism>
<dbReference type="AlphaFoldDB" id="A0A9C7GA99"/>
<dbReference type="Proteomes" id="UP000789845">
    <property type="component" value="Unassembled WGS sequence"/>
</dbReference>
<reference evidence="1" key="1">
    <citation type="submission" date="2021-10" db="EMBL/GenBank/DDBJ databases">
        <authorList>
            <person name="Criscuolo A."/>
        </authorList>
    </citation>
    <scope>NUCLEOTIDE SEQUENCE</scope>
    <source>
        <strain evidence="1">CIP111885</strain>
    </source>
</reference>
<keyword evidence="2" id="KW-1185">Reference proteome</keyword>
<evidence type="ECO:0000313" key="1">
    <source>
        <dbReference type="EMBL" id="CAG9608530.1"/>
    </source>
</evidence>
<dbReference type="InterPro" id="IPR010461">
    <property type="entry name" value="ComK"/>
</dbReference>
<dbReference type="EMBL" id="CAKJTG010000010">
    <property type="protein sequence ID" value="CAG9608530.1"/>
    <property type="molecule type" value="Genomic_DNA"/>
</dbReference>
<evidence type="ECO:0008006" key="3">
    <source>
        <dbReference type="Google" id="ProtNLM"/>
    </source>
</evidence>